<dbReference type="RefSeq" id="XP_018712597.1">
    <property type="nucleotide sequence ID" value="XM_018854524.1"/>
</dbReference>
<sequence length="140" mass="15633">MRSGVLRDSSSARSDTSSRASKVREQHCHLIRMKGQGKPAQSRTCGFDHLNPDVLSNARAFICREHPEATPEANSPLYTHQYRPPGHPTGAITLYTHRCHYPVYPPVPSTQTSQYRPPVHPTSAIDPDTFTSAVRYAHTQ</sequence>
<evidence type="ECO:0000313" key="3">
    <source>
        <dbReference type="Proteomes" id="UP000092555"/>
    </source>
</evidence>
<organism evidence="2 3">
    <name type="scientific">Metschnikowia bicuspidata var. bicuspidata NRRL YB-4993</name>
    <dbReference type="NCBI Taxonomy" id="869754"/>
    <lineage>
        <taxon>Eukaryota</taxon>
        <taxon>Fungi</taxon>
        <taxon>Dikarya</taxon>
        <taxon>Ascomycota</taxon>
        <taxon>Saccharomycotina</taxon>
        <taxon>Pichiomycetes</taxon>
        <taxon>Metschnikowiaceae</taxon>
        <taxon>Metschnikowia</taxon>
    </lineage>
</organism>
<feature type="region of interest" description="Disordered" evidence="1">
    <location>
        <begin position="1"/>
        <end position="26"/>
    </location>
</feature>
<dbReference type="EMBL" id="LXTC01000002">
    <property type="protein sequence ID" value="OBA22101.1"/>
    <property type="molecule type" value="Genomic_DNA"/>
</dbReference>
<proteinExistence type="predicted"/>
<dbReference type="GeneID" id="30027500"/>
<gene>
    <name evidence="2" type="ORF">METBIDRAFT_146432</name>
</gene>
<accession>A0A1A0HDK9</accession>
<keyword evidence="3" id="KW-1185">Reference proteome</keyword>
<protein>
    <submittedName>
        <fullName evidence="2">Uncharacterized protein</fullName>
    </submittedName>
</protein>
<name>A0A1A0HDK9_9ASCO</name>
<comment type="caution">
    <text evidence="2">The sequence shown here is derived from an EMBL/GenBank/DDBJ whole genome shotgun (WGS) entry which is preliminary data.</text>
</comment>
<dbReference type="Proteomes" id="UP000092555">
    <property type="component" value="Unassembled WGS sequence"/>
</dbReference>
<reference evidence="2 3" key="1">
    <citation type="submission" date="2016-05" db="EMBL/GenBank/DDBJ databases">
        <title>Comparative genomics of biotechnologically important yeasts.</title>
        <authorList>
            <consortium name="DOE Joint Genome Institute"/>
            <person name="Riley R."/>
            <person name="Haridas S."/>
            <person name="Wolfe K.H."/>
            <person name="Lopes M.R."/>
            <person name="Hittinger C.T."/>
            <person name="Goker M."/>
            <person name="Salamov A."/>
            <person name="Wisecaver J."/>
            <person name="Long T.M."/>
            <person name="Aerts A.L."/>
            <person name="Barry K."/>
            <person name="Choi C."/>
            <person name="Clum A."/>
            <person name="Coughlan A.Y."/>
            <person name="Deshpande S."/>
            <person name="Douglass A.P."/>
            <person name="Hanson S.J."/>
            <person name="Klenk H.-P."/>
            <person name="LaButti K."/>
            <person name="Lapidus A."/>
            <person name="Lindquist E."/>
            <person name="Lipzen A."/>
            <person name="Meier-kolthoff J.P."/>
            <person name="Ohm R.A."/>
            <person name="Otillar R.P."/>
            <person name="Pangilinan J."/>
            <person name="Peng Y."/>
            <person name="Rokas A."/>
            <person name="Rosa C.A."/>
            <person name="Scheuner C."/>
            <person name="Sibirny A.A."/>
            <person name="Slot J.C."/>
            <person name="Stielow J.B."/>
            <person name="Sun H."/>
            <person name="Kurtzman C.P."/>
            <person name="Blackwell M."/>
            <person name="Grigoriev I.V."/>
            <person name="Jeffries T.W."/>
        </authorList>
    </citation>
    <scope>NUCLEOTIDE SEQUENCE [LARGE SCALE GENOMIC DNA]</scope>
    <source>
        <strain evidence="2 3">NRRL YB-4993</strain>
    </source>
</reference>
<feature type="compositionally biased region" description="Low complexity" evidence="1">
    <location>
        <begin position="7"/>
        <end position="20"/>
    </location>
</feature>
<evidence type="ECO:0000313" key="2">
    <source>
        <dbReference type="EMBL" id="OBA22101.1"/>
    </source>
</evidence>
<evidence type="ECO:0000256" key="1">
    <source>
        <dbReference type="SAM" id="MobiDB-lite"/>
    </source>
</evidence>
<dbReference type="AlphaFoldDB" id="A0A1A0HDK9"/>